<dbReference type="Gene3D" id="2.40.128.600">
    <property type="match status" value="1"/>
</dbReference>
<keyword evidence="4" id="KW-0378">Hydrolase</keyword>
<dbReference type="RefSeq" id="WP_066850469.1">
    <property type="nucleotide sequence ID" value="NZ_CP019603.1"/>
</dbReference>
<reference evidence="4 5" key="1">
    <citation type="submission" date="2017-01" db="EMBL/GenBank/DDBJ databases">
        <title>Complete genome sequence of esterase-producing bacterium Croceicoccus marinus E4A9.</title>
        <authorList>
            <person name="Wu Y.-H."/>
            <person name="Cheng H."/>
            <person name="Xu L."/>
            <person name="Huo Y.-Y."/>
            <person name="Wang C.-S."/>
            <person name="Xu X.-W."/>
        </authorList>
    </citation>
    <scope>NUCLEOTIDE SEQUENCE [LARGE SCALE GENOMIC DNA]</scope>
    <source>
        <strain evidence="4 5">E4A9</strain>
        <plasmid evidence="5">Plasmid pcme4a9i</plasmid>
    </source>
</reference>
<dbReference type="InterPro" id="IPR012338">
    <property type="entry name" value="Beta-lactam/transpept-like"/>
</dbReference>
<evidence type="ECO:0000259" key="2">
    <source>
        <dbReference type="Pfam" id="PF00144"/>
    </source>
</evidence>
<dbReference type="PANTHER" id="PTHR46825:SF15">
    <property type="entry name" value="BETA-LACTAMASE-RELATED DOMAIN-CONTAINING PROTEIN"/>
    <property type="match status" value="1"/>
</dbReference>
<keyword evidence="1" id="KW-0732">Signal</keyword>
<feature type="chain" id="PRO_5011751670" evidence="1">
    <location>
        <begin position="26"/>
        <end position="540"/>
    </location>
</feature>
<protein>
    <submittedName>
        <fullName evidence="4">Serine hydrolase</fullName>
    </submittedName>
</protein>
<dbReference type="Proteomes" id="UP000195807">
    <property type="component" value="Plasmid pCME4A9I"/>
</dbReference>
<dbReference type="KEGG" id="cman:A9D14_16870"/>
<dbReference type="AlphaFoldDB" id="A0A1Z1FGY9"/>
<dbReference type="SUPFAM" id="SSF56601">
    <property type="entry name" value="beta-lactamase/transpeptidase-like"/>
    <property type="match status" value="1"/>
</dbReference>
<evidence type="ECO:0000259" key="3">
    <source>
        <dbReference type="Pfam" id="PF11954"/>
    </source>
</evidence>
<dbReference type="Gene3D" id="3.40.710.10">
    <property type="entry name" value="DD-peptidase/beta-lactamase superfamily"/>
    <property type="match status" value="1"/>
</dbReference>
<keyword evidence="5" id="KW-1185">Reference proteome</keyword>
<sequence>MIRTLPRLLAPVSLVLCLCAAPAAAAPPADLEARVNALLDSFGAPGASVAIVEDGEVTFARGFGVTDLEDPVPVTADTNFAIGSVTKAFTAAGLAILVDDGKIGWDDPVIDHMPEFRMADAWITREMTVRDLLVHRSGLGLGAGDLLFVPRSDLTRADVVERLGHIPLENDFRGSYAYDNILYMVAGRLIEKVSGQDWEAFTTERILRPAGMARATTRNDDRGDERLIADPHARIDGPIRGMGTMERLDDRLIVSQVAAPAGGIAASANDMARWIEAQLALGDLPDTGTADARLFSEEQAREMWSPVVLMPEPGFPAPLDRTEPLFNTYALGWNVRDYQGSRVIMHGGGVYGSITRLILLPEQDVGIFLATNSEEAGLLTGLQFELIDHYLGIEGNDWPAEFGKFIDDYFSDAARALAAPESRPADVGPSRPLSAYAGRYKDPWFGTIAITEQDGALKVDYPHWQGVTATLEHWQYDTFVTRYDEEGFEPAYVTFQLDAEGAVDRITMKAVSPVADSSWDYRDLLFTPVASDSAQQGEAP</sequence>
<evidence type="ECO:0000313" key="4">
    <source>
        <dbReference type="EMBL" id="ARU17986.1"/>
    </source>
</evidence>
<name>A0A1Z1FGY9_9SPHN</name>
<dbReference type="PANTHER" id="PTHR46825">
    <property type="entry name" value="D-ALANYL-D-ALANINE-CARBOXYPEPTIDASE/ENDOPEPTIDASE AMPH"/>
    <property type="match status" value="1"/>
</dbReference>
<dbReference type="InterPro" id="IPR050491">
    <property type="entry name" value="AmpC-like"/>
</dbReference>
<keyword evidence="4" id="KW-0614">Plasmid</keyword>
<geneLocation type="plasmid" evidence="5">
    <name>pcme4a9i</name>
</geneLocation>
<dbReference type="Pfam" id="PF11954">
    <property type="entry name" value="DUF3471"/>
    <property type="match status" value="1"/>
</dbReference>
<feature type="domain" description="Peptidase S12 Pab87-related C-terminal" evidence="3">
    <location>
        <begin position="423"/>
        <end position="527"/>
    </location>
</feature>
<dbReference type="InterPro" id="IPR021860">
    <property type="entry name" value="Peptidase_S12_Pab87-rel_C"/>
</dbReference>
<organism evidence="4 5">
    <name type="scientific">Croceicoccus marinus</name>
    <dbReference type="NCBI Taxonomy" id="450378"/>
    <lineage>
        <taxon>Bacteria</taxon>
        <taxon>Pseudomonadati</taxon>
        <taxon>Pseudomonadota</taxon>
        <taxon>Alphaproteobacteria</taxon>
        <taxon>Sphingomonadales</taxon>
        <taxon>Erythrobacteraceae</taxon>
        <taxon>Croceicoccus</taxon>
    </lineage>
</organism>
<accession>A0A1Z1FGY9</accession>
<dbReference type="InterPro" id="IPR001466">
    <property type="entry name" value="Beta-lactam-related"/>
</dbReference>
<dbReference type="OrthoDB" id="5377981at2"/>
<evidence type="ECO:0000313" key="5">
    <source>
        <dbReference type="Proteomes" id="UP000195807"/>
    </source>
</evidence>
<gene>
    <name evidence="4" type="ORF">A9D14_16870</name>
</gene>
<feature type="domain" description="Beta-lactamase-related" evidence="2">
    <location>
        <begin position="35"/>
        <end position="375"/>
    </location>
</feature>
<evidence type="ECO:0000256" key="1">
    <source>
        <dbReference type="SAM" id="SignalP"/>
    </source>
</evidence>
<dbReference type="Pfam" id="PF00144">
    <property type="entry name" value="Beta-lactamase"/>
    <property type="match status" value="1"/>
</dbReference>
<feature type="signal peptide" evidence="1">
    <location>
        <begin position="1"/>
        <end position="25"/>
    </location>
</feature>
<dbReference type="STRING" id="450378.GCA_001661675_03391"/>
<dbReference type="EMBL" id="CP019603">
    <property type="protein sequence ID" value="ARU17986.1"/>
    <property type="molecule type" value="Genomic_DNA"/>
</dbReference>
<proteinExistence type="predicted"/>
<dbReference type="GO" id="GO:0016787">
    <property type="term" value="F:hydrolase activity"/>
    <property type="evidence" value="ECO:0007669"/>
    <property type="project" value="UniProtKB-KW"/>
</dbReference>